<feature type="transmembrane region" description="Helical" evidence="1">
    <location>
        <begin position="12"/>
        <end position="30"/>
    </location>
</feature>
<dbReference type="Pfam" id="PF11368">
    <property type="entry name" value="DUF3169"/>
    <property type="match status" value="1"/>
</dbReference>
<dbReference type="RefSeq" id="WP_269311166.1">
    <property type="nucleotide sequence ID" value="NZ_CP114052.1"/>
</dbReference>
<protein>
    <submittedName>
        <fullName evidence="2">DUF3169 family protein</fullName>
    </submittedName>
</protein>
<reference evidence="2" key="1">
    <citation type="submission" date="2022-12" db="EMBL/GenBank/DDBJ databases">
        <title>Peptostreptococcus.</title>
        <authorList>
            <person name="Lee S.H."/>
        </authorList>
    </citation>
    <scope>NUCLEOTIDE SEQUENCE</scope>
    <source>
        <strain evidence="2">CBA3647</strain>
    </source>
</reference>
<feature type="transmembrane region" description="Helical" evidence="1">
    <location>
        <begin position="232"/>
        <end position="251"/>
    </location>
</feature>
<proteinExistence type="predicted"/>
<feature type="transmembrane region" description="Helical" evidence="1">
    <location>
        <begin position="206"/>
        <end position="226"/>
    </location>
</feature>
<name>A0ABY7JS09_9FIRM</name>
<keyword evidence="1" id="KW-0472">Membrane</keyword>
<accession>A0ABY7JS09</accession>
<sequence>MFKNKKSTKEKGIGHLFLLMIAGGIAGGIVGGFSTKFEDVIAGAIESLKLLISTNIFGIYFVGSAILLISIVVTLKIGEKNLIDSIKNEEDIYNDAQLGISMALTGIIIPFMIGSLAICSGKIRTSIEINGYVDRNLMMLFGSAVALLLILSILIPLCQKRIIDKIKIAYPEKKGNIFTMSFKKDWEASMDERELKIMNQAANKTFTFTTIMLLIMIILAFILSLITDIGVYPVIILVLIFSVMMIVYTYWSIKLDK</sequence>
<feature type="transmembrane region" description="Helical" evidence="1">
    <location>
        <begin position="50"/>
        <end position="75"/>
    </location>
</feature>
<evidence type="ECO:0000256" key="1">
    <source>
        <dbReference type="SAM" id="Phobius"/>
    </source>
</evidence>
<dbReference type="InterPro" id="IPR021509">
    <property type="entry name" value="DUF3169"/>
</dbReference>
<keyword evidence="1" id="KW-1133">Transmembrane helix</keyword>
<dbReference type="EMBL" id="CP114052">
    <property type="protein sequence ID" value="WAW14482.1"/>
    <property type="molecule type" value="Genomic_DNA"/>
</dbReference>
<dbReference type="Proteomes" id="UP001164187">
    <property type="component" value="Chromosome"/>
</dbReference>
<feature type="transmembrane region" description="Helical" evidence="1">
    <location>
        <begin position="96"/>
        <end position="118"/>
    </location>
</feature>
<evidence type="ECO:0000313" key="3">
    <source>
        <dbReference type="Proteomes" id="UP001164187"/>
    </source>
</evidence>
<evidence type="ECO:0000313" key="2">
    <source>
        <dbReference type="EMBL" id="WAW14482.1"/>
    </source>
</evidence>
<gene>
    <name evidence="2" type="ORF">O0R46_07725</name>
</gene>
<keyword evidence="3" id="KW-1185">Reference proteome</keyword>
<organism evidence="2 3">
    <name type="scientific">Peptostreptococcus equinus</name>
    <dbReference type="NCBI Taxonomy" id="3003601"/>
    <lineage>
        <taxon>Bacteria</taxon>
        <taxon>Bacillati</taxon>
        <taxon>Bacillota</taxon>
        <taxon>Clostridia</taxon>
        <taxon>Peptostreptococcales</taxon>
        <taxon>Peptostreptococcaceae</taxon>
        <taxon>Peptostreptococcus</taxon>
    </lineage>
</organism>
<keyword evidence="1" id="KW-0812">Transmembrane</keyword>
<feature type="transmembrane region" description="Helical" evidence="1">
    <location>
        <begin position="138"/>
        <end position="158"/>
    </location>
</feature>